<proteinExistence type="inferred from homology"/>
<keyword evidence="19" id="KW-1185">Reference proteome</keyword>
<dbReference type="InterPro" id="IPR012910">
    <property type="entry name" value="Plug_dom"/>
</dbReference>
<keyword evidence="7 16" id="KW-0732">Signal</keyword>
<keyword evidence="13 14" id="KW-0998">Cell outer membrane</keyword>
<dbReference type="PANTHER" id="PTHR32552">
    <property type="entry name" value="FERRICHROME IRON RECEPTOR-RELATED"/>
    <property type="match status" value="1"/>
</dbReference>
<dbReference type="InterPro" id="IPR011662">
    <property type="entry name" value="Secretin/TonB_short_N"/>
</dbReference>
<dbReference type="Proteomes" id="UP001221208">
    <property type="component" value="Unassembled WGS sequence"/>
</dbReference>
<evidence type="ECO:0000256" key="14">
    <source>
        <dbReference type="PROSITE-ProRule" id="PRU01360"/>
    </source>
</evidence>
<keyword evidence="8" id="KW-0408">Iron</keyword>
<dbReference type="CDD" id="cd01347">
    <property type="entry name" value="ligand_gated_channel"/>
    <property type="match status" value="1"/>
</dbReference>
<keyword evidence="3 14" id="KW-0813">Transport</keyword>
<evidence type="ECO:0000313" key="19">
    <source>
        <dbReference type="Proteomes" id="UP001221208"/>
    </source>
</evidence>
<evidence type="ECO:0000256" key="11">
    <source>
        <dbReference type="ARBA" id="ARBA00023136"/>
    </source>
</evidence>
<dbReference type="RefSeq" id="WP_273669429.1">
    <property type="nucleotide sequence ID" value="NZ_JAQQXR010000001.1"/>
</dbReference>
<dbReference type="InterPro" id="IPR036942">
    <property type="entry name" value="Beta-barrel_TonB_sf"/>
</dbReference>
<gene>
    <name evidence="18" type="ORF">OIK44_04245</name>
</gene>
<dbReference type="SMART" id="SM00965">
    <property type="entry name" value="STN"/>
    <property type="match status" value="1"/>
</dbReference>
<feature type="domain" description="Secretin/TonB short N-terminal" evidence="17">
    <location>
        <begin position="73"/>
        <end position="124"/>
    </location>
</feature>
<keyword evidence="11 14" id="KW-0472">Membrane</keyword>
<evidence type="ECO:0000256" key="2">
    <source>
        <dbReference type="ARBA" id="ARBA00009810"/>
    </source>
</evidence>
<dbReference type="Pfam" id="PF07715">
    <property type="entry name" value="Plug"/>
    <property type="match status" value="1"/>
</dbReference>
<evidence type="ECO:0000256" key="6">
    <source>
        <dbReference type="ARBA" id="ARBA00022692"/>
    </source>
</evidence>
<evidence type="ECO:0000256" key="16">
    <source>
        <dbReference type="SAM" id="SignalP"/>
    </source>
</evidence>
<comment type="similarity">
    <text evidence="2 14 15">Belongs to the TonB-dependent receptor family.</text>
</comment>
<dbReference type="PROSITE" id="PS52016">
    <property type="entry name" value="TONB_DEPENDENT_REC_3"/>
    <property type="match status" value="1"/>
</dbReference>
<dbReference type="Gene3D" id="3.55.50.30">
    <property type="match status" value="1"/>
</dbReference>
<evidence type="ECO:0000256" key="15">
    <source>
        <dbReference type="RuleBase" id="RU003357"/>
    </source>
</evidence>
<comment type="caution">
    <text evidence="18">The sequence shown here is derived from an EMBL/GenBank/DDBJ whole genome shotgun (WGS) entry which is preliminary data.</text>
</comment>
<evidence type="ECO:0000313" key="18">
    <source>
        <dbReference type="EMBL" id="MDC8756795.1"/>
    </source>
</evidence>
<dbReference type="PANTHER" id="PTHR32552:SF68">
    <property type="entry name" value="FERRICHROME OUTER MEMBRANE TRANSPORTER_PHAGE RECEPTOR"/>
    <property type="match status" value="1"/>
</dbReference>
<dbReference type="EMBL" id="JAQQXR010000001">
    <property type="protein sequence ID" value="MDC8756795.1"/>
    <property type="molecule type" value="Genomic_DNA"/>
</dbReference>
<reference evidence="18 19" key="1">
    <citation type="submission" date="2022-10" db="EMBL/GenBank/DDBJ databases">
        <title>Janthinobacterium sp. hw3 Genome sequencing.</title>
        <authorList>
            <person name="Park S."/>
        </authorList>
    </citation>
    <scope>NUCLEOTIDE SEQUENCE [LARGE SCALE GENOMIC DNA]</scope>
    <source>
        <strain evidence="19">hw3</strain>
    </source>
</reference>
<evidence type="ECO:0000256" key="5">
    <source>
        <dbReference type="ARBA" id="ARBA00022496"/>
    </source>
</evidence>
<accession>A0ABT5JWJ9</accession>
<dbReference type="InterPro" id="IPR000531">
    <property type="entry name" value="Beta-barrel_TonB"/>
</dbReference>
<evidence type="ECO:0000256" key="1">
    <source>
        <dbReference type="ARBA" id="ARBA00004571"/>
    </source>
</evidence>
<dbReference type="SUPFAM" id="SSF56935">
    <property type="entry name" value="Porins"/>
    <property type="match status" value="1"/>
</dbReference>
<evidence type="ECO:0000256" key="3">
    <source>
        <dbReference type="ARBA" id="ARBA00022448"/>
    </source>
</evidence>
<keyword evidence="6 14" id="KW-0812">Transmembrane</keyword>
<sequence>MQHFSRARRSTRQQLTRTVLAYAVGHVCAATALWLPVAAQAADAPAAQARKAYDIPAGPLEGVLNRFGRESGILLSFASDLTAGLNSPGLRGSFTVPEALPALLQGAKLTAVSQGQGAYALVRSSAPAAAAPVAATLAAVTVKAVAGHDDAAVYGAKRSSVGSKTDTPILEIPQSVSVVTARQIEATQPRNLADALAYSAGVVRTEGSDRTADSFVIRGFQAGANMGNLYRDGSKFMVNPYNGQQELYGLERIEVLKGAASLLYGTAAPGGIINTVSKQPTAEPLRELGVELGNYRRKQVKGDFGGPLNTDGSLSYRLTGLARSSDTFVDHVPDDRQFLSGAIKWQIGAATALTLQAEHLHSRTNYVYGLPTAGSILPNPNGKFPSNLYLGTPGRDKYDGKNALLGYLFEHAFSANLTLRHNARAFRSEVAFPSTSVDGLDANQASSASHGVQDRDDFSKAYTTDTSLVYTVGGGRVEHTLLAGVDTTYQYHRSIRADREVKQPFDYFKPNYVYEIGQAVPNLWNPVSVLRNVGVYVQDQMKIDRRWSLLLGARHDRASERQIPVDGVSPNSKESSSATTGRAGLVYLADNGLAPFVSFSQSFQPVSGVAFGGARFKPSRGEQYEAGLRWQPAGTDTLLSAAVYQLTQQNVMAADPKHQGFGVQTGEIRSRGLELEANTRIGKAFTVLASYAYTNASTTADTDPALVGQRRGAVPLHAASVWGEADLANFGVAGMKLGGGLRYVGSTLGLFVDGKVPAYTVADAMLSYETGPWRYALNLNNLGDKRYIASCTYACFFGERRQVVASATYRW</sequence>
<organism evidence="18 19">
    <name type="scientific">Janthinobacterium fluminis</name>
    <dbReference type="NCBI Taxonomy" id="2987524"/>
    <lineage>
        <taxon>Bacteria</taxon>
        <taxon>Pseudomonadati</taxon>
        <taxon>Pseudomonadota</taxon>
        <taxon>Betaproteobacteria</taxon>
        <taxon>Burkholderiales</taxon>
        <taxon>Oxalobacteraceae</taxon>
        <taxon>Janthinobacterium</taxon>
    </lineage>
</organism>
<evidence type="ECO:0000256" key="9">
    <source>
        <dbReference type="ARBA" id="ARBA00023065"/>
    </source>
</evidence>
<feature type="signal peptide" evidence="16">
    <location>
        <begin position="1"/>
        <end position="41"/>
    </location>
</feature>
<protein>
    <submittedName>
        <fullName evidence="18">TonB-dependent siderophore receptor</fullName>
    </submittedName>
</protein>
<evidence type="ECO:0000256" key="8">
    <source>
        <dbReference type="ARBA" id="ARBA00023004"/>
    </source>
</evidence>
<comment type="subcellular location">
    <subcellularLocation>
        <location evidence="1 14">Cell outer membrane</location>
        <topology evidence="1 14">Multi-pass membrane protein</topology>
    </subcellularLocation>
</comment>
<dbReference type="InterPro" id="IPR037066">
    <property type="entry name" value="Plug_dom_sf"/>
</dbReference>
<evidence type="ECO:0000256" key="12">
    <source>
        <dbReference type="ARBA" id="ARBA00023170"/>
    </source>
</evidence>
<keyword evidence="10 15" id="KW-0798">TonB box</keyword>
<dbReference type="NCBIfam" id="TIGR01783">
    <property type="entry name" value="TonB-siderophor"/>
    <property type="match status" value="1"/>
</dbReference>
<dbReference type="Pfam" id="PF00593">
    <property type="entry name" value="TonB_dep_Rec_b-barrel"/>
    <property type="match status" value="1"/>
</dbReference>
<feature type="chain" id="PRO_5047334110" evidence="16">
    <location>
        <begin position="42"/>
        <end position="811"/>
    </location>
</feature>
<evidence type="ECO:0000256" key="13">
    <source>
        <dbReference type="ARBA" id="ARBA00023237"/>
    </source>
</evidence>
<dbReference type="InterPro" id="IPR010105">
    <property type="entry name" value="TonB_sidphr_rcpt"/>
</dbReference>
<name>A0ABT5JWJ9_9BURK</name>
<dbReference type="Gene3D" id="2.40.170.20">
    <property type="entry name" value="TonB-dependent receptor, beta-barrel domain"/>
    <property type="match status" value="1"/>
</dbReference>
<keyword evidence="4 14" id="KW-1134">Transmembrane beta strand</keyword>
<evidence type="ECO:0000256" key="10">
    <source>
        <dbReference type="ARBA" id="ARBA00023077"/>
    </source>
</evidence>
<evidence type="ECO:0000259" key="17">
    <source>
        <dbReference type="SMART" id="SM00965"/>
    </source>
</evidence>
<dbReference type="InterPro" id="IPR039426">
    <property type="entry name" value="TonB-dep_rcpt-like"/>
</dbReference>
<evidence type="ECO:0000256" key="4">
    <source>
        <dbReference type="ARBA" id="ARBA00022452"/>
    </source>
</evidence>
<evidence type="ECO:0000256" key="7">
    <source>
        <dbReference type="ARBA" id="ARBA00022729"/>
    </source>
</evidence>
<keyword evidence="9" id="KW-0406">Ion transport</keyword>
<keyword evidence="12 18" id="KW-0675">Receptor</keyword>
<dbReference type="Gene3D" id="2.170.130.10">
    <property type="entry name" value="TonB-dependent receptor, plug domain"/>
    <property type="match status" value="1"/>
</dbReference>
<keyword evidence="5" id="KW-0410">Iron transport</keyword>